<dbReference type="EMBL" id="FOQO01000007">
    <property type="protein sequence ID" value="SFJ01573.1"/>
    <property type="molecule type" value="Genomic_DNA"/>
</dbReference>
<sequence length="211" mass="23957">MQRPLLSLHSVLEALELDAACISLLEQTPEYQEFIHADTPEAIYNAIRTIGSVLNASQQANQLAENLEERINIISHKLKFIADENKPKAVFFRDVSPISIVEDGYLANLIRIAGGIHQTEILTGESNPDLLIIFNEKPISQLLTELPQALSTWARTQAVTNNQIYIIHHPGYLRRPGARVADDTEILAEIFYPKYFVFGRDADVWMKFDWQ</sequence>
<feature type="coiled-coil region" evidence="1">
    <location>
        <begin position="50"/>
        <end position="84"/>
    </location>
</feature>
<dbReference type="PANTHER" id="PTHR30535:SF34">
    <property type="entry name" value="MOLYBDATE-BINDING PROTEIN MOLA"/>
    <property type="match status" value="1"/>
</dbReference>
<evidence type="ECO:0000313" key="3">
    <source>
        <dbReference type="Proteomes" id="UP000198670"/>
    </source>
</evidence>
<dbReference type="PANTHER" id="PTHR30535">
    <property type="entry name" value="VITAMIN B12-BINDING PROTEIN"/>
    <property type="match status" value="1"/>
</dbReference>
<keyword evidence="1" id="KW-0175">Coiled coil</keyword>
<dbReference type="GO" id="GO:0071281">
    <property type="term" value="P:cellular response to iron ion"/>
    <property type="evidence" value="ECO:0007669"/>
    <property type="project" value="TreeGrafter"/>
</dbReference>
<dbReference type="RefSeq" id="WP_090627978.1">
    <property type="nucleotide sequence ID" value="NZ_FOQO01000007.1"/>
</dbReference>
<gene>
    <name evidence="2" type="ORF">SAMN05444682_10726</name>
</gene>
<organism evidence="2 3">
    <name type="scientific">Parapedobacter indicus</name>
    <dbReference type="NCBI Taxonomy" id="1477437"/>
    <lineage>
        <taxon>Bacteria</taxon>
        <taxon>Pseudomonadati</taxon>
        <taxon>Bacteroidota</taxon>
        <taxon>Sphingobacteriia</taxon>
        <taxon>Sphingobacteriales</taxon>
        <taxon>Sphingobacteriaceae</taxon>
        <taxon>Parapedobacter</taxon>
    </lineage>
</organism>
<accession>A0A1I3MX38</accession>
<dbReference type="InterPro" id="IPR050902">
    <property type="entry name" value="ABC_Transporter_SBP"/>
</dbReference>
<keyword evidence="3" id="KW-1185">Reference proteome</keyword>
<reference evidence="2 3" key="1">
    <citation type="submission" date="2016-10" db="EMBL/GenBank/DDBJ databases">
        <authorList>
            <person name="de Groot N.N."/>
        </authorList>
    </citation>
    <scope>NUCLEOTIDE SEQUENCE [LARGE SCALE GENOMIC DNA]</scope>
    <source>
        <strain evidence="2 3">RK1</strain>
    </source>
</reference>
<dbReference type="Proteomes" id="UP000198670">
    <property type="component" value="Unassembled WGS sequence"/>
</dbReference>
<evidence type="ECO:0000313" key="2">
    <source>
        <dbReference type="EMBL" id="SFJ01573.1"/>
    </source>
</evidence>
<dbReference type="STRING" id="1477437.SAMN05444682_10726"/>
<evidence type="ECO:0000256" key="1">
    <source>
        <dbReference type="SAM" id="Coils"/>
    </source>
</evidence>
<proteinExistence type="predicted"/>
<dbReference type="Gene3D" id="3.40.50.1980">
    <property type="entry name" value="Nitrogenase molybdenum iron protein domain"/>
    <property type="match status" value="1"/>
</dbReference>
<dbReference type="OrthoDB" id="794310at2"/>
<dbReference type="AlphaFoldDB" id="A0A1I3MX38"/>
<dbReference type="SUPFAM" id="SSF53807">
    <property type="entry name" value="Helical backbone' metal receptor"/>
    <property type="match status" value="1"/>
</dbReference>
<name>A0A1I3MX38_9SPHI</name>
<protein>
    <submittedName>
        <fullName evidence="2">Iron complex transport system substrate-binding protein</fullName>
    </submittedName>
</protein>